<evidence type="ECO:0000256" key="2">
    <source>
        <dbReference type="ARBA" id="ARBA00023015"/>
    </source>
</evidence>
<evidence type="ECO:0000313" key="10">
    <source>
        <dbReference type="Proteomes" id="UP000275078"/>
    </source>
</evidence>
<name>A0A3N4IMH7_ASCIM</name>
<dbReference type="Proteomes" id="UP000275078">
    <property type="component" value="Unassembled WGS sequence"/>
</dbReference>
<keyword evidence="4" id="KW-0804">Transcription</keyword>
<sequence length="521" mass="56090">MGRRKIAIEPITEERNRSVTFLKRKAGLFKKAHELSVLCSVEVAVIVYGSNRRLYEYCSSDMHSMLSRYTSFEQPHEHRGPEDYRKGKGRDESESPSPGPEIDHGMPPHLQHLPAHLNSQRNTASESPPVQNRSIYGPGPAGGRMTPPNPHSRRQSHDTSRRGSSLAPPNLQQPQPPAPPNGFYVPLQYNGPPPPGINQPPMGQNYYPSQPTQMQQPSFIDRRPSMPSTFRQEQNSGPQPPPQPPKIETDMPQPPQIEKRPPVKSRSMFTPIGPSESVLAQHWSFAHQSESRSNSLEIPRPANVPKESPLKSETKDSPGASTSAGSPPATGGPPPAPIISERTVPIIPPPAPGKRPRLKVQIPIGEQAEGDEVSGSASPRTTTASTAQPATSKPPTENNHAGTVVLPPPSPSVTLVSAGHTGPANPFARPPPTTGPGDTPMSALPSRFTEALLPSPSSFFSTEWFGKGGDGMLPSPSTFQTPIGTHSNFKDMFKSVVTAPDENGKRKSDEAEGGGGKKLKA</sequence>
<dbReference type="AlphaFoldDB" id="A0A3N4IMH7"/>
<keyword evidence="5" id="KW-0539">Nucleus</keyword>
<dbReference type="EMBL" id="ML119648">
    <property type="protein sequence ID" value="RPA86906.1"/>
    <property type="molecule type" value="Genomic_DNA"/>
</dbReference>
<dbReference type="OrthoDB" id="1898716at2759"/>
<feature type="compositionally biased region" description="Polar residues" evidence="7">
    <location>
        <begin position="226"/>
        <end position="237"/>
    </location>
</feature>
<feature type="region of interest" description="Disordered" evidence="7">
    <location>
        <begin position="71"/>
        <end position="444"/>
    </location>
</feature>
<dbReference type="SUPFAM" id="SSF55455">
    <property type="entry name" value="SRF-like"/>
    <property type="match status" value="1"/>
</dbReference>
<dbReference type="GO" id="GO:0046983">
    <property type="term" value="F:protein dimerization activity"/>
    <property type="evidence" value="ECO:0007669"/>
    <property type="project" value="InterPro"/>
</dbReference>
<accession>A0A3N4IMH7</accession>
<evidence type="ECO:0000259" key="8">
    <source>
        <dbReference type="PROSITE" id="PS50066"/>
    </source>
</evidence>
<comment type="similarity">
    <text evidence="6">Belongs to the MEF2 family.</text>
</comment>
<evidence type="ECO:0000256" key="4">
    <source>
        <dbReference type="ARBA" id="ARBA00023163"/>
    </source>
</evidence>
<dbReference type="PROSITE" id="PS50066">
    <property type="entry name" value="MADS_BOX_2"/>
    <property type="match status" value="1"/>
</dbReference>
<dbReference type="InterPro" id="IPR002100">
    <property type="entry name" value="TF_MADSbox"/>
</dbReference>
<feature type="compositionally biased region" description="Basic and acidic residues" evidence="7">
    <location>
        <begin position="74"/>
        <end position="93"/>
    </location>
</feature>
<feature type="compositionally biased region" description="Polar residues" evidence="7">
    <location>
        <begin position="286"/>
        <end position="296"/>
    </location>
</feature>
<evidence type="ECO:0000256" key="6">
    <source>
        <dbReference type="ARBA" id="ARBA00025805"/>
    </source>
</evidence>
<reference evidence="9 10" key="1">
    <citation type="journal article" date="2018" name="Nat. Ecol. Evol.">
        <title>Pezizomycetes genomes reveal the molecular basis of ectomycorrhizal truffle lifestyle.</title>
        <authorList>
            <person name="Murat C."/>
            <person name="Payen T."/>
            <person name="Noel B."/>
            <person name="Kuo A."/>
            <person name="Morin E."/>
            <person name="Chen J."/>
            <person name="Kohler A."/>
            <person name="Krizsan K."/>
            <person name="Balestrini R."/>
            <person name="Da Silva C."/>
            <person name="Montanini B."/>
            <person name="Hainaut M."/>
            <person name="Levati E."/>
            <person name="Barry K.W."/>
            <person name="Belfiori B."/>
            <person name="Cichocki N."/>
            <person name="Clum A."/>
            <person name="Dockter R.B."/>
            <person name="Fauchery L."/>
            <person name="Guy J."/>
            <person name="Iotti M."/>
            <person name="Le Tacon F."/>
            <person name="Lindquist E.A."/>
            <person name="Lipzen A."/>
            <person name="Malagnac F."/>
            <person name="Mello A."/>
            <person name="Molinier V."/>
            <person name="Miyauchi S."/>
            <person name="Poulain J."/>
            <person name="Riccioni C."/>
            <person name="Rubini A."/>
            <person name="Sitrit Y."/>
            <person name="Splivallo R."/>
            <person name="Traeger S."/>
            <person name="Wang M."/>
            <person name="Zifcakova L."/>
            <person name="Wipf D."/>
            <person name="Zambonelli A."/>
            <person name="Paolocci F."/>
            <person name="Nowrousian M."/>
            <person name="Ottonello S."/>
            <person name="Baldrian P."/>
            <person name="Spatafora J.W."/>
            <person name="Henrissat B."/>
            <person name="Nagy L.G."/>
            <person name="Aury J.M."/>
            <person name="Wincker P."/>
            <person name="Grigoriev I.V."/>
            <person name="Bonfante P."/>
            <person name="Martin F.M."/>
        </authorList>
    </citation>
    <scope>NUCLEOTIDE SEQUENCE [LARGE SCALE GENOMIC DNA]</scope>
    <source>
        <strain evidence="9 10">RN42</strain>
    </source>
</reference>
<feature type="compositionally biased region" description="Polar residues" evidence="7">
    <location>
        <begin position="117"/>
        <end position="134"/>
    </location>
</feature>
<evidence type="ECO:0000313" key="9">
    <source>
        <dbReference type="EMBL" id="RPA86906.1"/>
    </source>
</evidence>
<evidence type="ECO:0000256" key="3">
    <source>
        <dbReference type="ARBA" id="ARBA00023125"/>
    </source>
</evidence>
<comment type="subcellular location">
    <subcellularLocation>
        <location evidence="1">Nucleus</location>
    </subcellularLocation>
</comment>
<feature type="region of interest" description="Disordered" evidence="7">
    <location>
        <begin position="494"/>
        <end position="521"/>
    </location>
</feature>
<organism evidence="9 10">
    <name type="scientific">Ascobolus immersus RN42</name>
    <dbReference type="NCBI Taxonomy" id="1160509"/>
    <lineage>
        <taxon>Eukaryota</taxon>
        <taxon>Fungi</taxon>
        <taxon>Dikarya</taxon>
        <taxon>Ascomycota</taxon>
        <taxon>Pezizomycotina</taxon>
        <taxon>Pezizomycetes</taxon>
        <taxon>Pezizales</taxon>
        <taxon>Ascobolaceae</taxon>
        <taxon>Ascobolus</taxon>
    </lineage>
</organism>
<evidence type="ECO:0000256" key="5">
    <source>
        <dbReference type="ARBA" id="ARBA00023242"/>
    </source>
</evidence>
<dbReference type="SMART" id="SM00432">
    <property type="entry name" value="MADS"/>
    <property type="match status" value="1"/>
</dbReference>
<evidence type="ECO:0000256" key="7">
    <source>
        <dbReference type="SAM" id="MobiDB-lite"/>
    </source>
</evidence>
<dbReference type="CDD" id="cd00265">
    <property type="entry name" value="MADS_MEF2_like"/>
    <property type="match status" value="1"/>
</dbReference>
<evidence type="ECO:0000256" key="1">
    <source>
        <dbReference type="ARBA" id="ARBA00004123"/>
    </source>
</evidence>
<dbReference type="STRING" id="1160509.A0A3N4IMH7"/>
<dbReference type="Gene3D" id="3.40.1810.10">
    <property type="entry name" value="Transcription factor, MADS-box"/>
    <property type="match status" value="1"/>
</dbReference>
<dbReference type="GO" id="GO:0000981">
    <property type="term" value="F:DNA-binding transcription factor activity, RNA polymerase II-specific"/>
    <property type="evidence" value="ECO:0007669"/>
    <property type="project" value="TreeGrafter"/>
</dbReference>
<dbReference type="PRINTS" id="PR00404">
    <property type="entry name" value="MADSDOMAIN"/>
</dbReference>
<dbReference type="InterPro" id="IPR033896">
    <property type="entry name" value="MEF2-like_N"/>
</dbReference>
<keyword evidence="10" id="KW-1185">Reference proteome</keyword>
<feature type="compositionally biased region" description="Low complexity" evidence="7">
    <location>
        <begin position="376"/>
        <end position="396"/>
    </location>
</feature>
<dbReference type="PANTHER" id="PTHR11945:SF534">
    <property type="entry name" value="MYOCYTE-SPECIFIC ENHANCER FACTOR 2"/>
    <property type="match status" value="1"/>
</dbReference>
<dbReference type="GO" id="GO:0005634">
    <property type="term" value="C:nucleus"/>
    <property type="evidence" value="ECO:0007669"/>
    <property type="project" value="UniProtKB-SubCell"/>
</dbReference>
<feature type="compositionally biased region" description="Low complexity" evidence="7">
    <location>
        <begin position="317"/>
        <end position="329"/>
    </location>
</feature>
<keyword evidence="3" id="KW-0238">DNA-binding</keyword>
<dbReference type="InterPro" id="IPR036879">
    <property type="entry name" value="TF_MADSbox_sf"/>
</dbReference>
<feature type="compositionally biased region" description="Polar residues" evidence="7">
    <location>
        <begin position="206"/>
        <end position="218"/>
    </location>
</feature>
<proteinExistence type="inferred from homology"/>
<dbReference type="GO" id="GO:0000978">
    <property type="term" value="F:RNA polymerase II cis-regulatory region sequence-specific DNA binding"/>
    <property type="evidence" value="ECO:0007669"/>
    <property type="project" value="TreeGrafter"/>
</dbReference>
<protein>
    <recommendedName>
        <fullName evidence="8">MADS-box domain-containing protein</fullName>
    </recommendedName>
</protein>
<gene>
    <name evidence="9" type="ORF">BJ508DRAFT_301709</name>
</gene>
<dbReference type="Pfam" id="PF00319">
    <property type="entry name" value="SRF-TF"/>
    <property type="match status" value="1"/>
</dbReference>
<feature type="domain" description="MADS-box" evidence="8">
    <location>
        <begin position="1"/>
        <end position="61"/>
    </location>
</feature>
<keyword evidence="2" id="KW-0805">Transcription regulation</keyword>
<dbReference type="GO" id="GO:0045944">
    <property type="term" value="P:positive regulation of transcription by RNA polymerase II"/>
    <property type="evidence" value="ECO:0007669"/>
    <property type="project" value="InterPro"/>
</dbReference>
<dbReference type="PANTHER" id="PTHR11945">
    <property type="entry name" value="MADS BOX PROTEIN"/>
    <property type="match status" value="1"/>
</dbReference>